<dbReference type="EMBL" id="CAFBQR010000021">
    <property type="protein sequence ID" value="CAB5060111.1"/>
    <property type="molecule type" value="Genomic_DNA"/>
</dbReference>
<reference evidence="2" key="1">
    <citation type="submission" date="2020-05" db="EMBL/GenBank/DDBJ databases">
        <authorList>
            <person name="Chiriac C."/>
            <person name="Salcher M."/>
            <person name="Ghai R."/>
            <person name="Kavagutti S V."/>
        </authorList>
    </citation>
    <scope>NUCLEOTIDE SEQUENCE</scope>
</reference>
<evidence type="ECO:0000313" key="2">
    <source>
        <dbReference type="EMBL" id="CAB5060111.1"/>
    </source>
</evidence>
<organism evidence="2">
    <name type="scientific">freshwater metagenome</name>
    <dbReference type="NCBI Taxonomy" id="449393"/>
    <lineage>
        <taxon>unclassified sequences</taxon>
        <taxon>metagenomes</taxon>
        <taxon>ecological metagenomes</taxon>
    </lineage>
</organism>
<accession>A0A6J7U2J2</accession>
<dbReference type="AlphaFoldDB" id="A0A6J7U2J2"/>
<sequence length="46" mass="5092">MIVGLRDELMAPILIKAPAIHDPKSGGEMGDPFHLIDHQNEGWNRA</sequence>
<protein>
    <submittedName>
        <fullName evidence="2">Unannotated protein</fullName>
    </submittedName>
</protein>
<proteinExistence type="predicted"/>
<evidence type="ECO:0000256" key="1">
    <source>
        <dbReference type="SAM" id="MobiDB-lite"/>
    </source>
</evidence>
<feature type="region of interest" description="Disordered" evidence="1">
    <location>
        <begin position="25"/>
        <end position="46"/>
    </location>
</feature>
<name>A0A6J7U2J2_9ZZZZ</name>
<gene>
    <name evidence="2" type="ORF">UFOPK4348_00226</name>
</gene>